<dbReference type="AlphaFoldDB" id="A0A0J1H1W7"/>
<evidence type="ECO:0000256" key="1">
    <source>
        <dbReference type="ARBA" id="ARBA00008779"/>
    </source>
</evidence>
<dbReference type="InterPro" id="IPR017850">
    <property type="entry name" value="Alkaline_phosphatase_core_sf"/>
</dbReference>
<dbReference type="OrthoDB" id="9803751at2"/>
<dbReference type="GO" id="GO:0004065">
    <property type="term" value="F:arylsulfatase activity"/>
    <property type="evidence" value="ECO:0007669"/>
    <property type="project" value="TreeGrafter"/>
</dbReference>
<reference evidence="4 5" key="1">
    <citation type="submission" date="2015-05" db="EMBL/GenBank/DDBJ databases">
        <title>Photobacterium galathea sp. nov.</title>
        <authorList>
            <person name="Machado H."/>
            <person name="Gram L."/>
        </authorList>
    </citation>
    <scope>NUCLEOTIDE SEQUENCE [LARGE SCALE GENOMIC DNA]</scope>
    <source>
        <strain evidence="4 5">CGMCC 1.12159</strain>
    </source>
</reference>
<dbReference type="RefSeq" id="WP_047878694.1">
    <property type="nucleotide sequence ID" value="NZ_LDOT01000012.1"/>
</dbReference>
<evidence type="ECO:0000256" key="2">
    <source>
        <dbReference type="ARBA" id="ARBA00022801"/>
    </source>
</evidence>
<dbReference type="PANTHER" id="PTHR42693:SF53">
    <property type="entry name" value="ENDO-4-O-SULFATASE"/>
    <property type="match status" value="1"/>
</dbReference>
<sequence>MPFKLSFFVVSLFLLCACQEQENPSSRATAKTQIENIIIIYADDLGFGQVGAYGQQLIQTPRMDDLATRGIRFTQFYSSAAYCPPARNSLLTGLHTGESNWKNPVDMFGEEETIADVLKARGYDTSIFGKWGMSHADDSAAQFIRDTYPLCSNMTQDDMIRKLPEEFINGPADAGFTTFVGFMQHRDAHVHYHDSPQTPEESTPYHPYYEGVRQDLFQLIGDEVKRYKTTPDQYLPDVIMDEAIAHLRTVKDNKFFMLISSTLPHAELVSHPDTKKLYQQNGKSIFPETPWTGNHIFFRHVDEPRAELAGMITRLDQHVGMVIDELEALGIADKTLVIISSDNGAHLAGGMNDFEFFRSSGELRDGKWTIYEGGIRVPTIMYYNGIRAGVEETPFAQYQLKDTILELATGEPLNRSIVPVLDRERVEPLPHLYWQHHYDKSEEPLYEKAHTLQAVRQGDWKLVRLEPTPDTTTWAVYGNNSVKLELYNLREDAGETQDRHQEHCDITLALVDILNIYATADNKIAPIENFQCNQQ</sequence>
<keyword evidence="5" id="KW-1185">Reference proteome</keyword>
<accession>A0A0J1H1W7</accession>
<organism evidence="4 5">
    <name type="scientific">Photobacterium aquae</name>
    <dbReference type="NCBI Taxonomy" id="1195763"/>
    <lineage>
        <taxon>Bacteria</taxon>
        <taxon>Pseudomonadati</taxon>
        <taxon>Pseudomonadota</taxon>
        <taxon>Gammaproteobacteria</taxon>
        <taxon>Vibrionales</taxon>
        <taxon>Vibrionaceae</taxon>
        <taxon>Photobacterium</taxon>
    </lineage>
</organism>
<dbReference type="EMBL" id="LDOT01000012">
    <property type="protein sequence ID" value="KLV05829.1"/>
    <property type="molecule type" value="Genomic_DNA"/>
</dbReference>
<dbReference type="Gene3D" id="3.30.1120.10">
    <property type="match status" value="1"/>
</dbReference>
<dbReference type="InterPro" id="IPR050738">
    <property type="entry name" value="Sulfatase"/>
</dbReference>
<dbReference type="SUPFAM" id="SSF53649">
    <property type="entry name" value="Alkaline phosphatase-like"/>
    <property type="match status" value="1"/>
</dbReference>
<dbReference type="Proteomes" id="UP000036097">
    <property type="component" value="Unassembled WGS sequence"/>
</dbReference>
<name>A0A0J1H1W7_9GAMM</name>
<dbReference type="InterPro" id="IPR000917">
    <property type="entry name" value="Sulfatase_N"/>
</dbReference>
<protein>
    <recommendedName>
        <fullName evidence="3">Sulfatase N-terminal domain-containing protein</fullName>
    </recommendedName>
</protein>
<dbReference type="Gene3D" id="3.40.720.10">
    <property type="entry name" value="Alkaline Phosphatase, subunit A"/>
    <property type="match status" value="1"/>
</dbReference>
<dbReference type="PATRIC" id="fig|1195763.3.peg.2063"/>
<dbReference type="Pfam" id="PF00884">
    <property type="entry name" value="Sulfatase"/>
    <property type="match status" value="1"/>
</dbReference>
<proteinExistence type="inferred from homology"/>
<comment type="similarity">
    <text evidence="1">Belongs to the sulfatase family.</text>
</comment>
<dbReference type="PANTHER" id="PTHR42693">
    <property type="entry name" value="ARYLSULFATASE FAMILY MEMBER"/>
    <property type="match status" value="1"/>
</dbReference>
<feature type="domain" description="Sulfatase N-terminal" evidence="3">
    <location>
        <begin position="36"/>
        <end position="408"/>
    </location>
</feature>
<gene>
    <name evidence="4" type="ORF">ABT56_09820</name>
</gene>
<evidence type="ECO:0000259" key="3">
    <source>
        <dbReference type="Pfam" id="PF00884"/>
    </source>
</evidence>
<comment type="caution">
    <text evidence="4">The sequence shown here is derived from an EMBL/GenBank/DDBJ whole genome shotgun (WGS) entry which is preliminary data.</text>
</comment>
<dbReference type="STRING" id="1195763.ABT56_09820"/>
<evidence type="ECO:0000313" key="5">
    <source>
        <dbReference type="Proteomes" id="UP000036097"/>
    </source>
</evidence>
<keyword evidence="2" id="KW-0378">Hydrolase</keyword>
<dbReference type="PROSITE" id="PS51257">
    <property type="entry name" value="PROKAR_LIPOPROTEIN"/>
    <property type="match status" value="1"/>
</dbReference>
<evidence type="ECO:0000313" key="4">
    <source>
        <dbReference type="EMBL" id="KLV05829.1"/>
    </source>
</evidence>